<dbReference type="PANTHER" id="PTHR44591:SF24">
    <property type="entry name" value="PROTEIN-GLUTAMATE METHYLESTERASE_PROTEIN-GLUTAMINE GLUTAMINASE 1"/>
    <property type="match status" value="1"/>
</dbReference>
<dbReference type="Proteomes" id="UP000034883">
    <property type="component" value="Chromosome"/>
</dbReference>
<dbReference type="PANTHER" id="PTHR44591">
    <property type="entry name" value="STRESS RESPONSE REGULATOR PROTEIN 1"/>
    <property type="match status" value="1"/>
</dbReference>
<dbReference type="EMBL" id="CP011125">
    <property type="protein sequence ID" value="AKF09724.1"/>
    <property type="molecule type" value="Genomic_DNA"/>
</dbReference>
<sequence>MTDACDRLVMIVEDDRDVRELLAELVADEGFCTLAAANGREALDLLEQAKVDGLPCVILLDILMPIVDGWQFRAMQENDATLAGIPVVVLSAHADGPTAAQRMRAAGFVRKPVDLDTLLDVIRDHC</sequence>
<dbReference type="RefSeq" id="WP_083458115.1">
    <property type="nucleotide sequence ID" value="NZ_CP011125.1"/>
</dbReference>
<dbReference type="OrthoDB" id="5515098at2"/>
<evidence type="ECO:0000313" key="4">
    <source>
        <dbReference type="EMBL" id="AKF09724.1"/>
    </source>
</evidence>
<protein>
    <submittedName>
        <fullName evidence="4">Response regulator receiver protein</fullName>
    </submittedName>
</protein>
<dbReference type="KEGG" id="samy:DB32_006873"/>
<feature type="domain" description="Response regulatory" evidence="3">
    <location>
        <begin position="8"/>
        <end position="126"/>
    </location>
</feature>
<evidence type="ECO:0000256" key="1">
    <source>
        <dbReference type="ARBA" id="ARBA00022553"/>
    </source>
</evidence>
<dbReference type="SMART" id="SM00448">
    <property type="entry name" value="REC"/>
    <property type="match status" value="1"/>
</dbReference>
<accession>A0A0F6SH29</accession>
<reference evidence="4 5" key="1">
    <citation type="submission" date="2015-03" db="EMBL/GenBank/DDBJ databases">
        <title>Genome assembly of Sandaracinus amylolyticus DSM 53668.</title>
        <authorList>
            <person name="Sharma G."/>
            <person name="Subramanian S."/>
        </authorList>
    </citation>
    <scope>NUCLEOTIDE SEQUENCE [LARGE SCALE GENOMIC DNA]</scope>
    <source>
        <strain evidence="4 5">DSM 53668</strain>
    </source>
</reference>
<dbReference type="Pfam" id="PF00072">
    <property type="entry name" value="Response_reg"/>
    <property type="match status" value="1"/>
</dbReference>
<gene>
    <name evidence="4" type="ORF">DB32_006873</name>
</gene>
<dbReference type="InterPro" id="IPR001789">
    <property type="entry name" value="Sig_transdc_resp-reg_receiver"/>
</dbReference>
<evidence type="ECO:0000259" key="3">
    <source>
        <dbReference type="PROSITE" id="PS50110"/>
    </source>
</evidence>
<dbReference type="SUPFAM" id="SSF52172">
    <property type="entry name" value="CheY-like"/>
    <property type="match status" value="1"/>
</dbReference>
<proteinExistence type="predicted"/>
<organism evidence="4 5">
    <name type="scientific">Sandaracinus amylolyticus</name>
    <dbReference type="NCBI Taxonomy" id="927083"/>
    <lineage>
        <taxon>Bacteria</taxon>
        <taxon>Pseudomonadati</taxon>
        <taxon>Myxococcota</taxon>
        <taxon>Polyangia</taxon>
        <taxon>Polyangiales</taxon>
        <taxon>Sandaracinaceae</taxon>
        <taxon>Sandaracinus</taxon>
    </lineage>
</organism>
<dbReference type="InterPro" id="IPR011006">
    <property type="entry name" value="CheY-like_superfamily"/>
</dbReference>
<dbReference type="PROSITE" id="PS50110">
    <property type="entry name" value="RESPONSE_REGULATORY"/>
    <property type="match status" value="1"/>
</dbReference>
<keyword evidence="5" id="KW-1185">Reference proteome</keyword>
<dbReference type="STRING" id="927083.DB32_006873"/>
<evidence type="ECO:0000313" key="5">
    <source>
        <dbReference type="Proteomes" id="UP000034883"/>
    </source>
</evidence>
<dbReference type="Gene3D" id="3.40.50.2300">
    <property type="match status" value="1"/>
</dbReference>
<evidence type="ECO:0000256" key="2">
    <source>
        <dbReference type="PROSITE-ProRule" id="PRU00169"/>
    </source>
</evidence>
<dbReference type="InterPro" id="IPR050595">
    <property type="entry name" value="Bact_response_regulator"/>
</dbReference>
<name>A0A0F6SH29_9BACT</name>
<feature type="modified residue" description="4-aspartylphosphate" evidence="2">
    <location>
        <position position="61"/>
    </location>
</feature>
<dbReference type="GO" id="GO:0000160">
    <property type="term" value="P:phosphorelay signal transduction system"/>
    <property type="evidence" value="ECO:0007669"/>
    <property type="project" value="InterPro"/>
</dbReference>
<dbReference type="AlphaFoldDB" id="A0A0F6SH29"/>
<keyword evidence="1 2" id="KW-0597">Phosphoprotein</keyword>